<protein>
    <recommendedName>
        <fullName evidence="4">ZZ-type domain-containing protein</fullName>
    </recommendedName>
</protein>
<gene>
    <name evidence="2" type="ORF">PV06_01238</name>
</gene>
<sequence>MTADGEGAANPVDSVQDAQPVSSSAASVVMAEALDTVSKSRAEKTMSSGRDIAQEEEVSDKMRDVESDTHKEEEVPNPREGEDVFEYGQFVYCDGRCSLNPITAWPLTEKYYFCNDCVDVALCGKCYPTQTQYYEDYGQGFWYKVCWAKHEFLEAPIDGWRGVRNGMIRIGDKEKSWFEWLDEVKKKWQKKMNEFGEGGLNSNERIGT</sequence>
<dbReference type="EMBL" id="KN847332">
    <property type="protein sequence ID" value="KIW48670.1"/>
    <property type="molecule type" value="Genomic_DNA"/>
</dbReference>
<reference evidence="2 3" key="1">
    <citation type="submission" date="2015-01" db="EMBL/GenBank/DDBJ databases">
        <title>The Genome Sequence of Exophiala oligosperma CBS72588.</title>
        <authorList>
            <consortium name="The Broad Institute Genomics Platform"/>
            <person name="Cuomo C."/>
            <person name="de Hoog S."/>
            <person name="Gorbushina A."/>
            <person name="Stielow B."/>
            <person name="Teixiera M."/>
            <person name="Abouelleil A."/>
            <person name="Chapman S.B."/>
            <person name="Priest M."/>
            <person name="Young S.K."/>
            <person name="Wortman J."/>
            <person name="Nusbaum C."/>
            <person name="Birren B."/>
        </authorList>
    </citation>
    <scope>NUCLEOTIDE SEQUENCE [LARGE SCALE GENOMIC DNA]</scope>
    <source>
        <strain evidence="2 3">CBS 72588</strain>
    </source>
</reference>
<feature type="region of interest" description="Disordered" evidence="1">
    <location>
        <begin position="1"/>
        <end position="79"/>
    </location>
</feature>
<dbReference type="Proteomes" id="UP000053342">
    <property type="component" value="Unassembled WGS sequence"/>
</dbReference>
<evidence type="ECO:0008006" key="4">
    <source>
        <dbReference type="Google" id="ProtNLM"/>
    </source>
</evidence>
<feature type="compositionally biased region" description="Basic and acidic residues" evidence="1">
    <location>
        <begin position="59"/>
        <end position="79"/>
    </location>
</feature>
<name>A0A0D2E1L6_9EURO</name>
<organism evidence="2 3">
    <name type="scientific">Exophiala oligosperma</name>
    <dbReference type="NCBI Taxonomy" id="215243"/>
    <lineage>
        <taxon>Eukaryota</taxon>
        <taxon>Fungi</taxon>
        <taxon>Dikarya</taxon>
        <taxon>Ascomycota</taxon>
        <taxon>Pezizomycotina</taxon>
        <taxon>Eurotiomycetes</taxon>
        <taxon>Chaetothyriomycetidae</taxon>
        <taxon>Chaetothyriales</taxon>
        <taxon>Herpotrichiellaceae</taxon>
        <taxon>Exophiala</taxon>
    </lineage>
</organism>
<dbReference type="VEuPathDB" id="FungiDB:PV06_01238"/>
<dbReference type="STRING" id="215243.A0A0D2E1L6"/>
<evidence type="ECO:0000313" key="2">
    <source>
        <dbReference type="EMBL" id="KIW48670.1"/>
    </source>
</evidence>
<evidence type="ECO:0000313" key="3">
    <source>
        <dbReference type="Proteomes" id="UP000053342"/>
    </source>
</evidence>
<accession>A0A0D2E1L6</accession>
<proteinExistence type="predicted"/>
<dbReference type="OrthoDB" id="448455at2759"/>
<dbReference type="GeneID" id="27353312"/>
<dbReference type="HOGENOM" id="CLU_1320900_0_0_1"/>
<dbReference type="RefSeq" id="XP_016268886.1">
    <property type="nucleotide sequence ID" value="XM_016401833.1"/>
</dbReference>
<dbReference type="AlphaFoldDB" id="A0A0D2E1L6"/>
<evidence type="ECO:0000256" key="1">
    <source>
        <dbReference type="SAM" id="MobiDB-lite"/>
    </source>
</evidence>
<feature type="compositionally biased region" description="Low complexity" evidence="1">
    <location>
        <begin position="12"/>
        <end position="33"/>
    </location>
</feature>
<keyword evidence="3" id="KW-1185">Reference proteome</keyword>